<dbReference type="AlphaFoldDB" id="A0A1F4XJ23"/>
<dbReference type="SUPFAM" id="SSF54373">
    <property type="entry name" value="FAD-linked reductases, C-terminal domain"/>
    <property type="match status" value="1"/>
</dbReference>
<dbReference type="InterPro" id="IPR002937">
    <property type="entry name" value="Amino_oxidase"/>
</dbReference>
<evidence type="ECO:0000313" key="2">
    <source>
        <dbReference type="EMBL" id="OGC81608.1"/>
    </source>
</evidence>
<organism evidence="2 3">
    <name type="scientific">Candidatus Abawacabacteria bacterium RBG_16_42_10</name>
    <dbReference type="NCBI Taxonomy" id="1817814"/>
    <lineage>
        <taxon>Bacteria</taxon>
        <taxon>Candidatus Abawacaibacteriota</taxon>
    </lineage>
</organism>
<dbReference type="Pfam" id="PF01593">
    <property type="entry name" value="Amino_oxidase"/>
    <property type="match status" value="1"/>
</dbReference>
<comment type="caution">
    <text evidence="2">The sequence shown here is derived from an EMBL/GenBank/DDBJ whole genome shotgun (WGS) entry which is preliminary data.</text>
</comment>
<accession>A0A1F4XJ23</accession>
<evidence type="ECO:0000313" key="3">
    <source>
        <dbReference type="Proteomes" id="UP000177614"/>
    </source>
</evidence>
<evidence type="ECO:0000259" key="1">
    <source>
        <dbReference type="Pfam" id="PF01593"/>
    </source>
</evidence>
<dbReference type="PRINTS" id="PR00419">
    <property type="entry name" value="ADXRDTASE"/>
</dbReference>
<proteinExistence type="predicted"/>
<dbReference type="EMBL" id="MEWR01000023">
    <property type="protein sequence ID" value="OGC81608.1"/>
    <property type="molecule type" value="Genomic_DNA"/>
</dbReference>
<dbReference type="Gene3D" id="1.10.3110.10">
    <property type="entry name" value="protoporphyrinogen ix oxidase, domain 3"/>
    <property type="match status" value="1"/>
</dbReference>
<dbReference type="Proteomes" id="UP000177614">
    <property type="component" value="Unassembled WGS sequence"/>
</dbReference>
<sequence length="429" mass="48783">MSIMHQQKKRIAVIGAGIAGLTCAYELQKAGFDVVVLEKNSYVGGRMSSRVKDGVIFDLGADHLCDLYDEMKKYCQEFGITWEKMRFLKYGLSRGGQVIPIAQAVNRLSQFRLAVQYFFTKDVGDFFDLNDLADRDKNNAYDFMRLRVGKEVANYFVDAFTSTYQFHRASEISLGALLGIMNSIKKNASRWYLQRTKGGMQALPDAFARHLNVQLNHHIDKLVCDSNQCLVDDKSFDAVVLASTARASLSIYQNPTDKQKKLLGSTQYASTISVAFRIDRNLLPDYAIVWVPYVESEKISGFVNESMKGEEVMRDGESLLCVWLHEDFAKSIMDKSDDEIFAQVKKELLKVCHWFASEKQIHNHDLQRWPVAMPKFSQGHLRLVRDFMENGQGEQNVFLCGDYLNAPWTEGALRNGQKVARQITEKLAA</sequence>
<feature type="domain" description="Amine oxidase" evidence="1">
    <location>
        <begin position="18"/>
        <end position="423"/>
    </location>
</feature>
<gene>
    <name evidence="2" type="ORF">A2V81_05025</name>
</gene>
<dbReference type="SUPFAM" id="SSF51905">
    <property type="entry name" value="FAD/NAD(P)-binding domain"/>
    <property type="match status" value="1"/>
</dbReference>
<reference evidence="2 3" key="1">
    <citation type="journal article" date="2016" name="Nat. Commun.">
        <title>Thousands of microbial genomes shed light on interconnected biogeochemical processes in an aquifer system.</title>
        <authorList>
            <person name="Anantharaman K."/>
            <person name="Brown C.T."/>
            <person name="Hug L.A."/>
            <person name="Sharon I."/>
            <person name="Castelle C.J."/>
            <person name="Probst A.J."/>
            <person name="Thomas B.C."/>
            <person name="Singh A."/>
            <person name="Wilkins M.J."/>
            <person name="Karaoz U."/>
            <person name="Brodie E.L."/>
            <person name="Williams K.H."/>
            <person name="Hubbard S.S."/>
            <person name="Banfield J.F."/>
        </authorList>
    </citation>
    <scope>NUCLEOTIDE SEQUENCE [LARGE SCALE GENOMIC DNA]</scope>
</reference>
<name>A0A1F4XJ23_9BACT</name>
<dbReference type="STRING" id="1817814.A2V81_05025"/>
<dbReference type="Gene3D" id="3.50.50.60">
    <property type="entry name" value="FAD/NAD(P)-binding domain"/>
    <property type="match status" value="1"/>
</dbReference>
<dbReference type="InterPro" id="IPR036188">
    <property type="entry name" value="FAD/NAD-bd_sf"/>
</dbReference>
<dbReference type="InterPro" id="IPR050464">
    <property type="entry name" value="Zeta_carotene_desat/Oxidored"/>
</dbReference>
<dbReference type="Gene3D" id="3.90.660.20">
    <property type="entry name" value="Protoporphyrinogen oxidase, mitochondrial, domain 2"/>
    <property type="match status" value="1"/>
</dbReference>
<dbReference type="PANTHER" id="PTHR42923">
    <property type="entry name" value="PROTOPORPHYRINOGEN OXIDASE"/>
    <property type="match status" value="1"/>
</dbReference>
<protein>
    <recommendedName>
        <fullName evidence="1">Amine oxidase domain-containing protein</fullName>
    </recommendedName>
</protein>
<dbReference type="GO" id="GO:0016491">
    <property type="term" value="F:oxidoreductase activity"/>
    <property type="evidence" value="ECO:0007669"/>
    <property type="project" value="InterPro"/>
</dbReference>
<dbReference type="PANTHER" id="PTHR42923:SF3">
    <property type="entry name" value="PROTOPORPHYRINOGEN OXIDASE"/>
    <property type="match status" value="1"/>
</dbReference>